<dbReference type="SMART" id="SM00490">
    <property type="entry name" value="HELICc"/>
    <property type="match status" value="1"/>
</dbReference>
<keyword evidence="8" id="KW-1185">Reference proteome</keyword>
<organism evidence="7 8">
    <name type="scientific">Cuscuta campestris</name>
    <dbReference type="NCBI Taxonomy" id="132261"/>
    <lineage>
        <taxon>Eukaryota</taxon>
        <taxon>Viridiplantae</taxon>
        <taxon>Streptophyta</taxon>
        <taxon>Embryophyta</taxon>
        <taxon>Tracheophyta</taxon>
        <taxon>Spermatophyta</taxon>
        <taxon>Magnoliopsida</taxon>
        <taxon>eudicotyledons</taxon>
        <taxon>Gunneridae</taxon>
        <taxon>Pentapetalae</taxon>
        <taxon>asterids</taxon>
        <taxon>lamiids</taxon>
        <taxon>Solanales</taxon>
        <taxon>Convolvulaceae</taxon>
        <taxon>Cuscuteae</taxon>
        <taxon>Cuscuta</taxon>
        <taxon>Cuscuta subgen. Grammica</taxon>
        <taxon>Cuscuta sect. Cleistogrammica</taxon>
    </lineage>
</organism>
<evidence type="ECO:0000256" key="3">
    <source>
        <dbReference type="ARBA" id="ARBA00022801"/>
    </source>
</evidence>
<dbReference type="Gene3D" id="3.40.50.300">
    <property type="entry name" value="P-loop containing nucleotide triphosphate hydrolases"/>
    <property type="match status" value="1"/>
</dbReference>
<evidence type="ECO:0000259" key="6">
    <source>
        <dbReference type="PROSITE" id="PS51194"/>
    </source>
</evidence>
<feature type="compositionally biased region" description="Polar residues" evidence="5">
    <location>
        <begin position="437"/>
        <end position="446"/>
    </location>
</feature>
<accession>A0A484L5G1</accession>
<feature type="compositionally biased region" description="Polar residues" evidence="5">
    <location>
        <begin position="569"/>
        <end position="578"/>
    </location>
</feature>
<evidence type="ECO:0000256" key="1">
    <source>
        <dbReference type="ARBA" id="ARBA00004123"/>
    </source>
</evidence>
<feature type="region of interest" description="Disordered" evidence="5">
    <location>
        <begin position="235"/>
        <end position="259"/>
    </location>
</feature>
<dbReference type="InterPro" id="IPR049730">
    <property type="entry name" value="SNF2/RAD54-like_C"/>
</dbReference>
<proteinExistence type="predicted"/>
<feature type="compositionally biased region" description="Polar residues" evidence="5">
    <location>
        <begin position="547"/>
        <end position="559"/>
    </location>
</feature>
<feature type="compositionally biased region" description="Polar residues" evidence="5">
    <location>
        <begin position="505"/>
        <end position="515"/>
    </location>
</feature>
<sequence>MTRLLDVLEEYLYWKQYKYLRLDGHTSGGDRGGLIEKFNDPNSPYFIFLLSIRAGGVGVNLQAADTVIIFDTDWNPQVDLQAQARAHRIGQKKDVLVLRLETVQTVEEQVRAAAEHKLGVANQSITAGFFDNNTSAEDRREYLESLLRESKKEEAAPVLDDDALNDLIARSESEIDVFESVDRKRQEEEMIAWKKVCSEKGAESSESVSPLPSRLVTEEELKPFYKAMKISESPSAVPSTGIKRKSHSLGGLDTQHYGRGKRAREVRSYEEQWTEEEFEKMCLVESPESPVVKYEVSENNLSTGGGSAMSNAEGKVLTSLQPSEQAPLPIAQHSTLLQPSQQTPVPLAQQSTLLLHSQQTSLPIAQHNTLIQPSQQTPVPMGQHSTFLQPSQNTPVPVAQYNTLLRPSQQIPVAIVQHSTLSQPSYQTPVPIAQHSISHHASQQTPVPIAQPDPLLQPSQQTPAPVTQHNTFPQPSQQALVPIAPHDKDATPPTKRGRGRPKRTSTVSNVSSSPITPHGIKEADSLITASHMQNISSCHVSLASHPDPSSSVEGVPGNIQQSSTNIIPNPQSLSLPVPVSQPNPLGNPTPGRGRGRGQGRGRKSQIGEVSRGRGKKQKTIGQGVSICPSNSENVTQAITVSSSSRTNDQDLDPHVTIENEDAKVPSSVVPALPASASKELTIVSALPAAPSSASKELITVSPALASASAGKDEISISPSVVSSPQNKISGSYSTVPVVLCTPAESFYRTGSESAPIPFSPPVLDHASLDKCTTTGNVGEQDCDYQLGLTSKPTTSMPLTNTDSNISAPISQIEDALRRGKKQNRIIQSASVFSGNPENVTQAIAISRSPSRTNDQDLFPHLSIEKETTKGPSSATPNLPVSAIKEPTVVSALTVAPSSASKELITVSHCLTSAGKVESSVSPAVVLSHGSKVSGSYSTVPVILSPPAENKFKTGLERASIPLSPSVVDHSSLDKSSTIKNVGDRDCGNQLTLTSAPTAFIPLLNTGSSISGPISTAKQGRGRGRKPQTRGEAPRRRGKGQDLVTTLGSEAPADQTLEVSEPPPKKSRISVGRKPTTRSKHENEVLLQKNLLKPVSSEITEDCRSQEIYNPSCNSEVEQQRAFTSYPSDAGISPTGQELNVASVDDNISSRRELYSGSQVSQSQTDEKFRGDDCSNAPGNDITSESATVPFQCSLIAVQCVEIKQDSAPMKEVALGALKKIESPKSHEVELDSSEAMGKDASSKPSFVENRSDESQSIEEGASTTFCSHSSNQASKMEKLTSLFSAPVHAEVRVDDLDKKGFKEFRGGNVTATGGTLDISKLESDEPSTNNTIVSKCLVIEDENNPNKSVRKELCKEDPALEVTSISKTKVIDNPDCMNSFASPSSETDVLRSVFPVTDLEIQSSRKFDVGEAMRDFTNDSSGTEKDQTPNVPATNLQSERQITVSLCDKFDNDVDAQTHKLKNDVSKGVVNPDVNELPLCSFLHVSQFQSGMEVTVAECATSSSARCHSVESPEIENCNTEIIGSQHRQNLQTSVCQSLADQPSESGDHTKLVPLCESDKDLVGEVEKKNSYLVNSEANSSEQCIVTDTLKGHTEHQVVKENIGSVLNDAADSYNASPSCITASFEHKPEQIVRETVESDQFGIAECIAVESRDDDQSEIAECIAVPVSSSIDDLAVDEPESKTSETKEENQMQTSDLVISDQIQVVGSRVSFVAEHIAVDVTGRGVYDSSEGISHPEDLAPGENSGSPCRVDSVQVQEQLRPELSEDMSHPLSRESKRSIAPWAFKKISEEVPISGNMDTLEVRVVTEADTSDIPSKEESAFAVPEKFSEQYTTAESSGTKQTLEEVESESATQATAVDSRYLATDENSENLCRVQFAQPINALGKSESELETQLISENLKRDVVEVCNSVKDVVAAKNSETPYVECTVLEISSNPNAVEIIGPELHGVDRDAETKSQLKQIFDIVDTEAVIKNTAVEDGSLTTVAAAKTDVSGPELCTATRPSEIAETEIVRDDTSVEGAALATTLDSEMASENIETNIVGVKASVDDGALAATEISENPSEKDVRAQEKKRTESGDEHEPTSVAFHNEVDIKQTPQKPETVITILDAGVAEAPTQLESVSHDIFAVKTLQNKISDGNGDASDHESNEHQISPVDGTSRD</sequence>
<dbReference type="SUPFAM" id="SSF52540">
    <property type="entry name" value="P-loop containing nucleoside triphosphate hydrolases"/>
    <property type="match status" value="1"/>
</dbReference>
<dbReference type="Pfam" id="PF00271">
    <property type="entry name" value="Helicase_C"/>
    <property type="match status" value="1"/>
</dbReference>
<feature type="region of interest" description="Disordered" evidence="5">
    <location>
        <begin position="1730"/>
        <end position="1755"/>
    </location>
</feature>
<name>A0A484L5G1_9ASTE</name>
<feature type="compositionally biased region" description="Basic and acidic residues" evidence="5">
    <location>
        <begin position="2062"/>
        <end position="2083"/>
    </location>
</feature>
<dbReference type="EMBL" id="OOIL02001024">
    <property type="protein sequence ID" value="VFQ71573.1"/>
    <property type="molecule type" value="Genomic_DNA"/>
</dbReference>
<evidence type="ECO:0000313" key="7">
    <source>
        <dbReference type="EMBL" id="VFQ71573.1"/>
    </source>
</evidence>
<feature type="region of interest" description="Disordered" evidence="5">
    <location>
        <begin position="1224"/>
        <end position="1263"/>
    </location>
</feature>
<dbReference type="OrthoDB" id="5857104at2759"/>
<dbReference type="InterPro" id="IPR001650">
    <property type="entry name" value="Helicase_C-like"/>
</dbReference>
<dbReference type="GO" id="GO:0005634">
    <property type="term" value="C:nucleus"/>
    <property type="evidence" value="ECO:0007669"/>
    <property type="project" value="UniProtKB-SubCell"/>
</dbReference>
<dbReference type="GO" id="GO:0016787">
    <property type="term" value="F:hydrolase activity"/>
    <property type="evidence" value="ECO:0007669"/>
    <property type="project" value="UniProtKB-KW"/>
</dbReference>
<dbReference type="GO" id="GO:0009536">
    <property type="term" value="C:plastid"/>
    <property type="evidence" value="ECO:0007669"/>
    <property type="project" value="UniProtKB-SubCell"/>
</dbReference>
<evidence type="ECO:0000313" key="8">
    <source>
        <dbReference type="Proteomes" id="UP000595140"/>
    </source>
</evidence>
<feature type="region of interest" description="Disordered" evidence="5">
    <location>
        <begin position="540"/>
        <end position="559"/>
    </location>
</feature>
<dbReference type="PANTHER" id="PTHR10799">
    <property type="entry name" value="SNF2/RAD54 HELICASE FAMILY"/>
    <property type="match status" value="1"/>
</dbReference>
<dbReference type="InterPro" id="IPR027417">
    <property type="entry name" value="P-loop_NTPase"/>
</dbReference>
<keyword evidence="3" id="KW-0378">Hydrolase</keyword>
<evidence type="ECO:0000256" key="4">
    <source>
        <dbReference type="ARBA" id="ARBA00023242"/>
    </source>
</evidence>
<dbReference type="Proteomes" id="UP000595140">
    <property type="component" value="Unassembled WGS sequence"/>
</dbReference>
<feature type="region of interest" description="Disordered" evidence="5">
    <location>
        <begin position="1009"/>
        <end position="1083"/>
    </location>
</feature>
<protein>
    <recommendedName>
        <fullName evidence="6">Helicase C-terminal domain-containing protein</fullName>
    </recommendedName>
</protein>
<dbReference type="CDD" id="cd18793">
    <property type="entry name" value="SF2_C_SNF"/>
    <property type="match status" value="1"/>
</dbReference>
<evidence type="ECO:0000256" key="2">
    <source>
        <dbReference type="ARBA" id="ARBA00004474"/>
    </source>
</evidence>
<gene>
    <name evidence="7" type="ORF">CCAM_LOCUS13349</name>
</gene>
<feature type="region of interest" description="Disordered" evidence="5">
    <location>
        <begin position="1151"/>
        <end position="1170"/>
    </location>
</feature>
<keyword evidence="4" id="KW-0539">Nucleus</keyword>
<dbReference type="PROSITE" id="PS51194">
    <property type="entry name" value="HELICASE_CTER"/>
    <property type="match status" value="1"/>
</dbReference>
<feature type="region of interest" description="Disordered" evidence="5">
    <location>
        <begin position="1831"/>
        <end position="1852"/>
    </location>
</feature>
<feature type="region of interest" description="Disordered" evidence="5">
    <location>
        <begin position="437"/>
        <end position="518"/>
    </location>
</feature>
<feature type="compositionally biased region" description="Basic residues" evidence="5">
    <location>
        <begin position="593"/>
        <end position="603"/>
    </location>
</feature>
<feature type="compositionally biased region" description="Polar residues" evidence="5">
    <location>
        <begin position="1831"/>
        <end position="1843"/>
    </location>
</feature>
<dbReference type="GO" id="GO:0042393">
    <property type="term" value="F:histone binding"/>
    <property type="evidence" value="ECO:0007669"/>
    <property type="project" value="InterPro"/>
</dbReference>
<feature type="region of interest" description="Disordered" evidence="5">
    <location>
        <begin position="569"/>
        <end position="628"/>
    </location>
</feature>
<feature type="domain" description="Helicase C-terminal" evidence="6">
    <location>
        <begin position="1"/>
        <end position="126"/>
    </location>
</feature>
<feature type="compositionally biased region" description="Polar residues" evidence="5">
    <location>
        <begin position="619"/>
        <end position="628"/>
    </location>
</feature>
<comment type="subcellular location">
    <subcellularLocation>
        <location evidence="1">Nucleus</location>
    </subcellularLocation>
    <subcellularLocation>
        <location evidence="2">Plastid</location>
    </subcellularLocation>
</comment>
<feature type="region of interest" description="Disordered" evidence="5">
    <location>
        <begin position="1415"/>
        <end position="1436"/>
    </location>
</feature>
<dbReference type="InterPro" id="IPR029295">
    <property type="entry name" value="SnAC"/>
</dbReference>
<evidence type="ECO:0000256" key="5">
    <source>
        <dbReference type="SAM" id="MobiDB-lite"/>
    </source>
</evidence>
<feature type="region of interest" description="Disordered" evidence="5">
    <location>
        <begin position="2059"/>
        <end position="2085"/>
    </location>
</feature>
<dbReference type="Pfam" id="PF14619">
    <property type="entry name" value="SnAC"/>
    <property type="match status" value="1"/>
</dbReference>
<dbReference type="SMART" id="SM01314">
    <property type="entry name" value="SnAC"/>
    <property type="match status" value="1"/>
</dbReference>
<reference evidence="7 8" key="1">
    <citation type="submission" date="2018-04" db="EMBL/GenBank/DDBJ databases">
        <authorList>
            <person name="Vogel A."/>
        </authorList>
    </citation>
    <scope>NUCLEOTIDE SEQUENCE [LARGE SCALE GENOMIC DNA]</scope>
</reference>
<feature type="compositionally biased region" description="Basic and acidic residues" evidence="5">
    <location>
        <begin position="1415"/>
        <end position="1427"/>
    </location>
</feature>
<feature type="region of interest" description="Disordered" evidence="5">
    <location>
        <begin position="2136"/>
        <end position="2162"/>
    </location>
</feature>
<feature type="compositionally biased region" description="Polar residues" evidence="5">
    <location>
        <begin position="457"/>
        <end position="479"/>
    </location>
</feature>